<dbReference type="PANTHER" id="PTHR43695">
    <property type="entry name" value="PUTATIVE (AFU_ORTHOLOGUE AFUA_2G17250)-RELATED"/>
    <property type="match status" value="1"/>
</dbReference>
<dbReference type="Proteomes" id="UP001465668">
    <property type="component" value="Unassembled WGS sequence"/>
</dbReference>
<reference evidence="5 6" key="1">
    <citation type="submission" date="2024-02" db="EMBL/GenBank/DDBJ databases">
        <title>First draft genome assembly of two strains of Seiridium cardinale.</title>
        <authorList>
            <person name="Emiliani G."/>
            <person name="Scali E."/>
        </authorList>
    </citation>
    <scope>NUCLEOTIDE SEQUENCE [LARGE SCALE GENOMIC DNA]</scope>
    <source>
        <strain evidence="5 6">BM-138-000479</strain>
    </source>
</reference>
<feature type="chain" id="PRO_5046773645" description="SGNH hydrolase-type esterase domain-containing protein" evidence="3">
    <location>
        <begin position="20"/>
        <end position="267"/>
    </location>
</feature>
<evidence type="ECO:0000256" key="1">
    <source>
        <dbReference type="ARBA" id="ARBA00008668"/>
    </source>
</evidence>
<comment type="caution">
    <text evidence="5">The sequence shown here is derived from an EMBL/GenBank/DDBJ whole genome shotgun (WGS) entry which is preliminary data.</text>
</comment>
<dbReference type="Pfam" id="PF13472">
    <property type="entry name" value="Lipase_GDSL_2"/>
    <property type="match status" value="1"/>
</dbReference>
<dbReference type="InterPro" id="IPR036514">
    <property type="entry name" value="SGNH_hydro_sf"/>
</dbReference>
<evidence type="ECO:0000256" key="3">
    <source>
        <dbReference type="SAM" id="SignalP"/>
    </source>
</evidence>
<dbReference type="EMBL" id="JARVKM010000120">
    <property type="protein sequence ID" value="KAK9769537.1"/>
    <property type="molecule type" value="Genomic_DNA"/>
</dbReference>
<dbReference type="Gene3D" id="3.40.50.1110">
    <property type="entry name" value="SGNH hydrolase"/>
    <property type="match status" value="1"/>
</dbReference>
<protein>
    <recommendedName>
        <fullName evidence="4">SGNH hydrolase-type esterase domain-containing protein</fullName>
    </recommendedName>
</protein>
<dbReference type="PANTHER" id="PTHR43695:SF1">
    <property type="entry name" value="RHAMNOGALACTURONAN ACETYLESTERASE"/>
    <property type="match status" value="1"/>
</dbReference>
<comment type="similarity">
    <text evidence="1">Belongs to the 'GDSL' lipolytic enzyme family.</text>
</comment>
<dbReference type="SUPFAM" id="SSF52266">
    <property type="entry name" value="SGNH hydrolase"/>
    <property type="match status" value="1"/>
</dbReference>
<evidence type="ECO:0000259" key="4">
    <source>
        <dbReference type="Pfam" id="PF13472"/>
    </source>
</evidence>
<keyword evidence="2" id="KW-0378">Hydrolase</keyword>
<name>A0ABR2X7E4_9PEZI</name>
<organism evidence="5 6">
    <name type="scientific">Seiridium cardinale</name>
    <dbReference type="NCBI Taxonomy" id="138064"/>
    <lineage>
        <taxon>Eukaryota</taxon>
        <taxon>Fungi</taxon>
        <taxon>Dikarya</taxon>
        <taxon>Ascomycota</taxon>
        <taxon>Pezizomycotina</taxon>
        <taxon>Sordariomycetes</taxon>
        <taxon>Xylariomycetidae</taxon>
        <taxon>Amphisphaeriales</taxon>
        <taxon>Sporocadaceae</taxon>
        <taxon>Seiridium</taxon>
    </lineage>
</organism>
<dbReference type="InterPro" id="IPR037459">
    <property type="entry name" value="RhgT-like"/>
</dbReference>
<keyword evidence="6" id="KW-1185">Reference proteome</keyword>
<proteinExistence type="inferred from homology"/>
<feature type="domain" description="SGNH hydrolase-type esterase" evidence="4">
    <location>
        <begin position="28"/>
        <end position="230"/>
    </location>
</feature>
<sequence length="267" mass="28946">MKSHVVVSSLSALAGVVVAAPQLLICSDSTTANYDVLSALQGADSIVRSWGYYIDDYMTISVSNLAKNGRSTRSFINEGLWASLLSSTNSGDFVLIEMGHNDDGDPTTDEDDRATLPGIANDTVVVTNSTGDSETVYSFGWYLRQMIADVRAKEAVPLLSGMVNRNYWDGETLQSDWPFADYAAEVAEQAAVEYIDHTAYSVARWQEMGSTTAKTYYPNDNTHTNWEGADINAQTFVQAVKCANPTSALKQYLNSAADNVTDPACLG</sequence>
<dbReference type="InterPro" id="IPR013830">
    <property type="entry name" value="SGNH_hydro"/>
</dbReference>
<accession>A0ABR2X7E4</accession>
<feature type="signal peptide" evidence="3">
    <location>
        <begin position="1"/>
        <end position="19"/>
    </location>
</feature>
<evidence type="ECO:0000256" key="2">
    <source>
        <dbReference type="ARBA" id="ARBA00022801"/>
    </source>
</evidence>
<evidence type="ECO:0000313" key="5">
    <source>
        <dbReference type="EMBL" id="KAK9769537.1"/>
    </source>
</evidence>
<evidence type="ECO:0000313" key="6">
    <source>
        <dbReference type="Proteomes" id="UP001465668"/>
    </source>
</evidence>
<gene>
    <name evidence="5" type="ORF">SCAR479_13801</name>
</gene>
<keyword evidence="3" id="KW-0732">Signal</keyword>